<sequence length="1365" mass="139557">MKKAKKLAQKKAALSTVLTVLALCGTLSVSAADPVTMDLTSGTDHPNKVSSSSTTADTVAIGFDNKVYNGALVIGDDNYAINTNSTAVGRNNNANNGSVAVGYNNKALAGSTVIGQNGYGTSWATLVGKDSRSAGAVVMGREASGGIFNIDLTTKNDPTLSYTSTAIGNFSSALVGTSLGANTKSDHGGVAVGAGANAMYGGTAIGKGASTAESTYSYLRADGVALGDSSYATRGYGIYGYVPLKDTTDIVKNVYATTAATDSMANDMALANKTGDASVVSAVTNFYNQYGEDVYNDYKTIESAYEKAVMAYDKQAAKMNSTTYATEADRASDLATLTSLSDGKKAAIAALKAFENEHTGIAAAVLRKDSALSTYKATAAAVSLGYGTADSNEAVTRQITNLAAGTADTDAVNVAQLKQVATIANNHTAITVDGKAPTAGENGELGDYVGDNNLTMAVKDVDGQKTYDLKLSNSLVIGEKGADGADGTDGTPGSIGIVGPKGADGKNAYADISVKDGANGLNGENITRIVYTDEDGTEHQVATLDDGLKFTGDTANVTVAKKLNETLPITGGADMTRLSDNNIGVVADAASGLTVKLAKDLNLADGSITLIGAKDADDNTLVQGQDGKWYSDLSDATYDATSGTYIKTDGTTVTAVDSPTTSTVNLSGSGLDNGGQTITNVAAGVKDTDAVNKGQLTQAISDATASVNGKHTTITVDGTEAKAGEYVGTGNLKLGLTETDGQKTYDLKLSNNVTIGEKGADGADGTPGSIGIVGPKGADGKNAYADLTVKDGANGLDGESLTRIVYTDEDGNEHQVATLDDGLKFSGDTGSVAKKLNETLSITGGADMTNLSDKNIGVVADANGGLTVKLSKDLTGINSITGLSNTTWDANNIVSGRAATEDQLQAVASGITNTVNANKVIAGDNISVSQNADGSGTTVSLKNDITLGDKTDAAKQVNINGDAATVTAGSDTNQVVVDGSKGQITTGSGITLGNQTVDAAKADGTVVKSETGSYLTGLDNTTWNPDTNGYVADRAATEGQLKNVSDTIKNISDTISVIGTGTRDFAGDDSTNKVSVKLGETMNLTGGADVNNLSDNNIGVVANSAKNGFDIKLSKDLTGLNSVTTKELNSETANITNSITVGTGDNKTVITGDSIHTGNTTINNNGLTVTNSDSTKNITIQDGSVNMGGNVIHNVGDAQSASDAINKGQFDRTIDNIGNGMNEMNGRINQIGRDVNRVGAGAAALASLHPLDYDPDDKGSFAVGFGSYKSEHAAAVGAFYRPNEDTMVNFAATVGNNDNMYSAGVSFKIGSSSPYAHMSKSEMAVKLESQDKQLTDQNQKIETLESQNQDLNARLAKLEALIASK</sequence>
<dbReference type="InterPro" id="IPR045584">
    <property type="entry name" value="Pilin-like"/>
</dbReference>
<keyword evidence="16" id="KW-1185">Reference proteome</keyword>
<reference evidence="15 16" key="1">
    <citation type="submission" date="2022-06" db="EMBL/GenBank/DDBJ databases">
        <title>Isolation of gut microbiota from human fecal samples.</title>
        <authorList>
            <person name="Pamer E.G."/>
            <person name="Barat B."/>
            <person name="Waligurski E."/>
            <person name="Medina S."/>
            <person name="Paddock L."/>
            <person name="Mostad J."/>
        </authorList>
    </citation>
    <scope>NUCLEOTIDE SEQUENCE [LARGE SCALE GENOMIC DNA]</scope>
    <source>
        <strain evidence="15 16">DFI.1.1</strain>
    </source>
</reference>
<evidence type="ECO:0000313" key="15">
    <source>
        <dbReference type="EMBL" id="MCQ5342171.1"/>
    </source>
</evidence>
<evidence type="ECO:0000256" key="9">
    <source>
        <dbReference type="ARBA" id="ARBA00023136"/>
    </source>
</evidence>
<dbReference type="SUPFAM" id="SSF101967">
    <property type="entry name" value="Adhesin YadA, collagen-binding domain"/>
    <property type="match status" value="2"/>
</dbReference>
<dbReference type="RefSeq" id="WP_062413045.1">
    <property type="nucleotide sequence ID" value="NZ_JAJCIO010000020.1"/>
</dbReference>
<evidence type="ECO:0000256" key="8">
    <source>
        <dbReference type="ARBA" id="ARBA00022927"/>
    </source>
</evidence>
<dbReference type="Pfam" id="PF05662">
    <property type="entry name" value="YadA_stalk"/>
    <property type="match status" value="3"/>
</dbReference>
<dbReference type="InterPro" id="IPR011049">
    <property type="entry name" value="Serralysin-like_metalloprot_C"/>
</dbReference>
<keyword evidence="5" id="KW-1134">Transmembrane beta strand</keyword>
<evidence type="ECO:0000313" key="16">
    <source>
        <dbReference type="Proteomes" id="UP001206692"/>
    </source>
</evidence>
<accession>A0ABT1SQN6</accession>
<feature type="coiled-coil region" evidence="11">
    <location>
        <begin position="1327"/>
        <end position="1361"/>
    </location>
</feature>
<evidence type="ECO:0000259" key="14">
    <source>
        <dbReference type="Pfam" id="PF05662"/>
    </source>
</evidence>
<feature type="domain" description="Trimeric autotransporter adhesin YadA-like stalk" evidence="14">
    <location>
        <begin position="398"/>
        <end position="435"/>
    </location>
</feature>
<protein>
    <submittedName>
        <fullName evidence="15">YadA-like family protein</fullName>
    </submittedName>
</protein>
<organism evidence="15 16">
    <name type="scientific">Megasphaera massiliensis</name>
    <dbReference type="NCBI Taxonomy" id="1232428"/>
    <lineage>
        <taxon>Bacteria</taxon>
        <taxon>Bacillati</taxon>
        <taxon>Bacillota</taxon>
        <taxon>Negativicutes</taxon>
        <taxon>Veillonellales</taxon>
        <taxon>Veillonellaceae</taxon>
        <taxon>Megasphaera</taxon>
    </lineage>
</organism>
<dbReference type="InterPro" id="IPR008635">
    <property type="entry name" value="Coiled_stalk_dom"/>
</dbReference>
<keyword evidence="8" id="KW-0653">Protein transport</keyword>
<keyword evidence="6" id="KW-0812">Transmembrane</keyword>
<dbReference type="PANTHER" id="PTHR24637">
    <property type="entry name" value="COLLAGEN"/>
    <property type="match status" value="1"/>
</dbReference>
<dbReference type="EMBL" id="JANGEW010000005">
    <property type="protein sequence ID" value="MCQ5342171.1"/>
    <property type="molecule type" value="Genomic_DNA"/>
</dbReference>
<evidence type="ECO:0000256" key="4">
    <source>
        <dbReference type="ARBA" id="ARBA00022448"/>
    </source>
</evidence>
<dbReference type="SUPFAM" id="SSF54523">
    <property type="entry name" value="Pili subunits"/>
    <property type="match status" value="1"/>
</dbReference>
<evidence type="ECO:0000256" key="5">
    <source>
        <dbReference type="ARBA" id="ARBA00022452"/>
    </source>
</evidence>
<dbReference type="Proteomes" id="UP001206692">
    <property type="component" value="Unassembled WGS sequence"/>
</dbReference>
<feature type="chain" id="PRO_5046074369" evidence="12">
    <location>
        <begin position="32"/>
        <end position="1365"/>
    </location>
</feature>
<feature type="domain" description="Trimeric autotransporter adhesin YadA-like stalk" evidence="14">
    <location>
        <begin position="678"/>
        <end position="713"/>
    </location>
</feature>
<keyword evidence="9" id="KW-0472">Membrane</keyword>
<evidence type="ECO:0000256" key="12">
    <source>
        <dbReference type="SAM" id="SignalP"/>
    </source>
</evidence>
<evidence type="ECO:0000256" key="7">
    <source>
        <dbReference type="ARBA" id="ARBA00022729"/>
    </source>
</evidence>
<keyword evidence="11" id="KW-0175">Coiled coil</keyword>
<comment type="similarity">
    <text evidence="3">Belongs to the autotransporter-2 (AT-2) (TC 1.B.40) family.</text>
</comment>
<dbReference type="InterPro" id="IPR005594">
    <property type="entry name" value="YadA_C"/>
</dbReference>
<feature type="domain" description="Trimeric autotransporter adhesin YadA-like C-terminal membrane anchor" evidence="13">
    <location>
        <begin position="1252"/>
        <end position="1307"/>
    </location>
</feature>
<feature type="domain" description="Trimeric autotransporter adhesin YadA-like stalk" evidence="14">
    <location>
        <begin position="1192"/>
        <end position="1226"/>
    </location>
</feature>
<evidence type="ECO:0000256" key="3">
    <source>
        <dbReference type="ARBA" id="ARBA00005848"/>
    </source>
</evidence>
<keyword evidence="4" id="KW-0813">Transport</keyword>
<dbReference type="Pfam" id="PF03895">
    <property type="entry name" value="YadA_anchor"/>
    <property type="match status" value="1"/>
</dbReference>
<evidence type="ECO:0000256" key="11">
    <source>
        <dbReference type="SAM" id="Coils"/>
    </source>
</evidence>
<evidence type="ECO:0000256" key="2">
    <source>
        <dbReference type="ARBA" id="ARBA00004442"/>
    </source>
</evidence>
<keyword evidence="10" id="KW-0998">Cell outer membrane</keyword>
<keyword evidence="7 12" id="KW-0732">Signal</keyword>
<evidence type="ECO:0000256" key="6">
    <source>
        <dbReference type="ARBA" id="ARBA00022692"/>
    </source>
</evidence>
<name>A0ABT1SQN6_9FIRM</name>
<proteinExistence type="inferred from homology"/>
<evidence type="ECO:0000256" key="1">
    <source>
        <dbReference type="ARBA" id="ARBA00004241"/>
    </source>
</evidence>
<dbReference type="Gene3D" id="3.30.1300.30">
    <property type="entry name" value="GSPII I/J protein-like"/>
    <property type="match status" value="1"/>
</dbReference>
<gene>
    <name evidence="15" type="ORF">NE675_03860</name>
</gene>
<feature type="signal peptide" evidence="12">
    <location>
        <begin position="1"/>
        <end position="31"/>
    </location>
</feature>
<evidence type="ECO:0000259" key="13">
    <source>
        <dbReference type="Pfam" id="PF03895"/>
    </source>
</evidence>
<dbReference type="Gene3D" id="2.150.10.10">
    <property type="entry name" value="Serralysin-like metalloprotease, C-terminal"/>
    <property type="match status" value="3"/>
</dbReference>
<comment type="subcellular location">
    <subcellularLocation>
        <location evidence="2">Cell outer membrane</location>
    </subcellularLocation>
    <subcellularLocation>
        <location evidence="1">Cell surface</location>
    </subcellularLocation>
</comment>
<comment type="caution">
    <text evidence="15">The sequence shown here is derived from an EMBL/GenBank/DDBJ whole genome shotgun (WGS) entry which is preliminary data.</text>
</comment>
<evidence type="ECO:0000256" key="10">
    <source>
        <dbReference type="ARBA" id="ARBA00023237"/>
    </source>
</evidence>